<evidence type="ECO:0000313" key="3">
    <source>
        <dbReference type="Proteomes" id="UP000775547"/>
    </source>
</evidence>
<gene>
    <name evidence="2" type="ORF">DXG03_003003</name>
</gene>
<dbReference type="OrthoDB" id="3333333at2759"/>
<name>A0A9P7K9J7_9AGAR</name>
<dbReference type="EMBL" id="JABCKV010000195">
    <property type="protein sequence ID" value="KAG5642328.1"/>
    <property type="molecule type" value="Genomic_DNA"/>
</dbReference>
<evidence type="ECO:0000259" key="1">
    <source>
        <dbReference type="Pfam" id="PF20415"/>
    </source>
</evidence>
<comment type="caution">
    <text evidence="2">The sequence shown here is derived from an EMBL/GenBank/DDBJ whole genome shotgun (WGS) entry which is preliminary data.</text>
</comment>
<reference evidence="2" key="2">
    <citation type="submission" date="2021-10" db="EMBL/GenBank/DDBJ databases">
        <title>Phylogenomics reveals ancestral predisposition of the termite-cultivated fungus Termitomyces towards a domesticated lifestyle.</title>
        <authorList>
            <person name="Auxier B."/>
            <person name="Grum-Grzhimaylo A."/>
            <person name="Cardenas M.E."/>
            <person name="Lodge J.D."/>
            <person name="Laessoe T."/>
            <person name="Pedersen O."/>
            <person name="Smith M.E."/>
            <person name="Kuyper T.W."/>
            <person name="Franco-Molano E.A."/>
            <person name="Baroni T.J."/>
            <person name="Aanen D.K."/>
        </authorList>
    </citation>
    <scope>NUCLEOTIDE SEQUENCE</scope>
    <source>
        <strain evidence="2">AP01</strain>
        <tissue evidence="2">Mycelium</tissue>
    </source>
</reference>
<evidence type="ECO:0000313" key="2">
    <source>
        <dbReference type="EMBL" id="KAG5642328.1"/>
    </source>
</evidence>
<dbReference type="Pfam" id="PF20415">
    <property type="entry name" value="DUF6699"/>
    <property type="match status" value="1"/>
</dbReference>
<feature type="domain" description="DUF6699" evidence="1">
    <location>
        <begin position="69"/>
        <end position="147"/>
    </location>
</feature>
<organism evidence="2 3">
    <name type="scientific">Asterophora parasitica</name>
    <dbReference type="NCBI Taxonomy" id="117018"/>
    <lineage>
        <taxon>Eukaryota</taxon>
        <taxon>Fungi</taxon>
        <taxon>Dikarya</taxon>
        <taxon>Basidiomycota</taxon>
        <taxon>Agaricomycotina</taxon>
        <taxon>Agaricomycetes</taxon>
        <taxon>Agaricomycetidae</taxon>
        <taxon>Agaricales</taxon>
        <taxon>Tricholomatineae</taxon>
        <taxon>Lyophyllaceae</taxon>
        <taxon>Asterophora</taxon>
    </lineage>
</organism>
<dbReference type="Proteomes" id="UP000775547">
    <property type="component" value="Unassembled WGS sequence"/>
</dbReference>
<dbReference type="InterPro" id="IPR046522">
    <property type="entry name" value="DUF6699"/>
</dbReference>
<accession>A0A9P7K9J7</accession>
<proteinExistence type="predicted"/>
<dbReference type="AlphaFoldDB" id="A0A9P7K9J7"/>
<reference evidence="2" key="1">
    <citation type="submission" date="2020-07" db="EMBL/GenBank/DDBJ databases">
        <authorList>
            <person name="Nieuwenhuis M."/>
            <person name="Van De Peppel L.J.J."/>
        </authorList>
    </citation>
    <scope>NUCLEOTIDE SEQUENCE</scope>
    <source>
        <strain evidence="2">AP01</strain>
        <tissue evidence="2">Mycelium</tissue>
    </source>
</reference>
<protein>
    <recommendedName>
        <fullName evidence="1">DUF6699 domain-containing protein</fullName>
    </recommendedName>
</protein>
<sequence length="231" mass="26128">MSLTNGARSFPAYRYPAVARGRFTSMLRRAYSCFASCLGWWGCYPDLYPYSYSTGIAGGLNGESSERDLAFIHKDEPATIPRVSQLMIITQHSPWCTIVRNDRGVTMGDVCQQLFNEYTQETITDAEFNSINPRLQENIKRAAHALLHGPYANSYYTAAPPPPATIKRISKLLSVCLLAMRRGMNSLLLCPLPGWLRERHWFESLQKDDSYVISRLGFKAPNIFVLSLAQY</sequence>
<keyword evidence="3" id="KW-1185">Reference proteome</keyword>